<feature type="region of interest" description="Disordered" evidence="8">
    <location>
        <begin position="294"/>
        <end position="444"/>
    </location>
</feature>
<evidence type="ECO:0008006" key="11">
    <source>
        <dbReference type="Google" id="ProtNLM"/>
    </source>
</evidence>
<evidence type="ECO:0000256" key="5">
    <source>
        <dbReference type="ARBA" id="ARBA00023124"/>
    </source>
</evidence>
<reference evidence="9 10" key="1">
    <citation type="journal article" date="2019" name="New Phytol.">
        <title>Comparative genomics reveals unique wood-decay strategies and fruiting body development in the Schizophyllaceae.</title>
        <authorList>
            <person name="Almasi E."/>
            <person name="Sahu N."/>
            <person name="Krizsan K."/>
            <person name="Balint B."/>
            <person name="Kovacs G.M."/>
            <person name="Kiss B."/>
            <person name="Cseklye J."/>
            <person name="Drula E."/>
            <person name="Henrissat B."/>
            <person name="Nagy I."/>
            <person name="Chovatia M."/>
            <person name="Adam C."/>
            <person name="LaButti K."/>
            <person name="Lipzen A."/>
            <person name="Riley R."/>
            <person name="Grigoriev I.V."/>
            <person name="Nagy L.G."/>
        </authorList>
    </citation>
    <scope>NUCLEOTIDE SEQUENCE [LARGE SCALE GENOMIC DNA]</scope>
    <source>
        <strain evidence="9 10">NL-1724</strain>
    </source>
</reference>
<comment type="similarity">
    <text evidence="1">Belongs to the SOS response-associated peptidase family.</text>
</comment>
<keyword evidence="3" id="KW-0227">DNA damage</keyword>
<evidence type="ECO:0000313" key="9">
    <source>
        <dbReference type="EMBL" id="TRM60029.1"/>
    </source>
</evidence>
<dbReference type="PANTHER" id="PTHR13604:SF0">
    <property type="entry name" value="ABASIC SITE PROCESSING PROTEIN HMCES"/>
    <property type="match status" value="1"/>
</dbReference>
<organism evidence="9 10">
    <name type="scientific">Schizophyllum amplum</name>
    <dbReference type="NCBI Taxonomy" id="97359"/>
    <lineage>
        <taxon>Eukaryota</taxon>
        <taxon>Fungi</taxon>
        <taxon>Dikarya</taxon>
        <taxon>Basidiomycota</taxon>
        <taxon>Agaricomycotina</taxon>
        <taxon>Agaricomycetes</taxon>
        <taxon>Agaricomycetidae</taxon>
        <taxon>Agaricales</taxon>
        <taxon>Schizophyllaceae</taxon>
        <taxon>Schizophyllum</taxon>
    </lineage>
</organism>
<accession>A0A550C5F0</accession>
<dbReference type="EMBL" id="VDMD01000024">
    <property type="protein sequence ID" value="TRM60029.1"/>
    <property type="molecule type" value="Genomic_DNA"/>
</dbReference>
<dbReference type="InterPro" id="IPR003738">
    <property type="entry name" value="SRAP"/>
</dbReference>
<dbReference type="Pfam" id="PF02586">
    <property type="entry name" value="SRAP"/>
    <property type="match status" value="1"/>
</dbReference>
<evidence type="ECO:0000256" key="2">
    <source>
        <dbReference type="ARBA" id="ARBA00022670"/>
    </source>
</evidence>
<name>A0A550C5F0_9AGAR</name>
<sequence length="444" mass="48697">MCGRFALHRQHGEIRQSIAEDLGHDVDDWVDEEAFYPRYNVAPRTYNPVVRARDESSSGSSSGGGSPSETGHSRANKDDSHLESGESGTEGTSPEVQHARATHLVLQSMKWGVVPHWSKVEDNTLNTINARSGNILEGGGMWASLKGSKRCIVPCDGYYEWLTKSLKTKLPHFLRHRDRHLMFFAGLWDCVHLPGTDRLLYTYSIVTTDAPPAYSWLHDRQPVILTSKADIATWLDTSQGWNKELVRLLKPYGGPELDCYQVPQEVGKVGTESPTFVEPIKDRKDGIEAMFARQAKRKEKGSLHAENTATREDTKTSTQEDTKESMQEDTEGSRQEDAKASTLADTKTPIAKKPSPQKRKRSTSPLAGSPASSSQETASKTPSKKPKLSSTHLAAASATEKTSTAKASASPAKTTKSSSKALPSSPAKASPKVRPIGYLTRRLA</sequence>
<feature type="region of interest" description="Disordered" evidence="8">
    <location>
        <begin position="50"/>
        <end position="97"/>
    </location>
</feature>
<evidence type="ECO:0000256" key="1">
    <source>
        <dbReference type="ARBA" id="ARBA00008136"/>
    </source>
</evidence>
<dbReference type="GO" id="GO:0008233">
    <property type="term" value="F:peptidase activity"/>
    <property type="evidence" value="ECO:0007669"/>
    <property type="project" value="UniProtKB-KW"/>
</dbReference>
<gene>
    <name evidence="9" type="ORF">BD626DRAFT_506225</name>
</gene>
<keyword evidence="4" id="KW-0378">Hydrolase</keyword>
<feature type="compositionally biased region" description="Polar residues" evidence="8">
    <location>
        <begin position="363"/>
        <end position="378"/>
    </location>
</feature>
<keyword evidence="10" id="KW-1185">Reference proteome</keyword>
<dbReference type="GO" id="GO:0003697">
    <property type="term" value="F:single-stranded DNA binding"/>
    <property type="evidence" value="ECO:0007669"/>
    <property type="project" value="InterPro"/>
</dbReference>
<dbReference type="GO" id="GO:0106300">
    <property type="term" value="P:protein-DNA covalent cross-linking repair"/>
    <property type="evidence" value="ECO:0007669"/>
    <property type="project" value="InterPro"/>
</dbReference>
<dbReference type="Proteomes" id="UP000320762">
    <property type="component" value="Unassembled WGS sequence"/>
</dbReference>
<evidence type="ECO:0000256" key="3">
    <source>
        <dbReference type="ARBA" id="ARBA00022763"/>
    </source>
</evidence>
<evidence type="ECO:0000313" key="10">
    <source>
        <dbReference type="Proteomes" id="UP000320762"/>
    </source>
</evidence>
<dbReference type="SUPFAM" id="SSF143081">
    <property type="entry name" value="BB1717-like"/>
    <property type="match status" value="1"/>
</dbReference>
<keyword evidence="7" id="KW-0456">Lyase</keyword>
<dbReference type="GO" id="GO:0016829">
    <property type="term" value="F:lyase activity"/>
    <property type="evidence" value="ECO:0007669"/>
    <property type="project" value="UniProtKB-KW"/>
</dbReference>
<keyword evidence="6" id="KW-0238">DNA-binding</keyword>
<evidence type="ECO:0000256" key="6">
    <source>
        <dbReference type="ARBA" id="ARBA00023125"/>
    </source>
</evidence>
<dbReference type="PANTHER" id="PTHR13604">
    <property type="entry name" value="DC12-RELATED"/>
    <property type="match status" value="1"/>
</dbReference>
<keyword evidence="5" id="KW-0190">Covalent protein-DNA linkage</keyword>
<dbReference type="AlphaFoldDB" id="A0A550C5F0"/>
<dbReference type="GO" id="GO:0006508">
    <property type="term" value="P:proteolysis"/>
    <property type="evidence" value="ECO:0007669"/>
    <property type="project" value="UniProtKB-KW"/>
</dbReference>
<feature type="compositionally biased region" description="Low complexity" evidence="8">
    <location>
        <begin position="388"/>
        <end position="432"/>
    </location>
</feature>
<keyword evidence="2" id="KW-0645">Protease</keyword>
<dbReference type="Gene3D" id="3.90.1680.10">
    <property type="entry name" value="SOS response associated peptidase-like"/>
    <property type="match status" value="2"/>
</dbReference>
<dbReference type="InterPro" id="IPR036590">
    <property type="entry name" value="SRAP-like"/>
</dbReference>
<feature type="compositionally biased region" description="Basic and acidic residues" evidence="8">
    <location>
        <begin position="309"/>
        <end position="339"/>
    </location>
</feature>
<protein>
    <recommendedName>
        <fullName evidence="11">DUF159-domain-containing protein</fullName>
    </recommendedName>
</protein>
<feature type="compositionally biased region" description="Basic and acidic residues" evidence="8">
    <location>
        <begin position="71"/>
        <end position="84"/>
    </location>
</feature>
<dbReference type="STRING" id="97359.A0A550C5F0"/>
<evidence type="ECO:0000256" key="7">
    <source>
        <dbReference type="ARBA" id="ARBA00023239"/>
    </source>
</evidence>
<feature type="compositionally biased region" description="Polar residues" evidence="8">
    <location>
        <begin position="86"/>
        <end position="95"/>
    </location>
</feature>
<evidence type="ECO:0000256" key="8">
    <source>
        <dbReference type="SAM" id="MobiDB-lite"/>
    </source>
</evidence>
<proteinExistence type="inferred from homology"/>
<comment type="caution">
    <text evidence="9">The sequence shown here is derived from an EMBL/GenBank/DDBJ whole genome shotgun (WGS) entry which is preliminary data.</text>
</comment>
<dbReference type="OrthoDB" id="2111841at2759"/>
<evidence type="ECO:0000256" key="4">
    <source>
        <dbReference type="ARBA" id="ARBA00022801"/>
    </source>
</evidence>